<feature type="compositionally biased region" description="Basic and acidic residues" evidence="1">
    <location>
        <begin position="79"/>
        <end position="89"/>
    </location>
</feature>
<feature type="region of interest" description="Disordered" evidence="1">
    <location>
        <begin position="162"/>
        <end position="193"/>
    </location>
</feature>
<protein>
    <submittedName>
        <fullName evidence="2">Uncharacterized protein</fullName>
    </submittedName>
</protein>
<gene>
    <name evidence="2" type="ORF">CBR_g22373</name>
</gene>
<dbReference type="EMBL" id="BFEA01000021">
    <property type="protein sequence ID" value="GBG61576.1"/>
    <property type="molecule type" value="Genomic_DNA"/>
</dbReference>
<dbReference type="AlphaFoldDB" id="A0A388JUU3"/>
<dbReference type="Proteomes" id="UP000265515">
    <property type="component" value="Unassembled WGS sequence"/>
</dbReference>
<sequence>MGGVWTGLGLRAGIGRNQNGIGMGDGLGVTGRDGMRPERGWVSSRDRARTKRGSTGGFLERSLEWNGSRGGAIGGGRRGTRDDRVGRKGSRETRVMMGQGRSRVGIGRGRSGRSDLAEKVRVGGVGAGARTERGSTNQFREGHWNEMDREGGDDRAGRGTGVVIGRGRSGFGRAGTGPGIGEGDRARSARDRGYEPGWDEIRTVTGRDGVRLGRGAGLERGREGRAGWGGWDRDYGPGWDEIRPDRKGCRVGTGQGWNGDLQWEGRYMGKIRMGYGIGDRVG</sequence>
<feature type="compositionally biased region" description="Basic and acidic residues" evidence="1">
    <location>
        <begin position="182"/>
        <end position="193"/>
    </location>
</feature>
<evidence type="ECO:0000256" key="1">
    <source>
        <dbReference type="SAM" id="MobiDB-lite"/>
    </source>
</evidence>
<reference evidence="2 3" key="1">
    <citation type="journal article" date="2018" name="Cell">
        <title>The Chara Genome: Secondary Complexity and Implications for Plant Terrestrialization.</title>
        <authorList>
            <person name="Nishiyama T."/>
            <person name="Sakayama H."/>
            <person name="Vries J.D."/>
            <person name="Buschmann H."/>
            <person name="Saint-Marcoux D."/>
            <person name="Ullrich K.K."/>
            <person name="Haas F.B."/>
            <person name="Vanderstraeten L."/>
            <person name="Becker D."/>
            <person name="Lang D."/>
            <person name="Vosolsobe S."/>
            <person name="Rombauts S."/>
            <person name="Wilhelmsson P.K.I."/>
            <person name="Janitza P."/>
            <person name="Kern R."/>
            <person name="Heyl A."/>
            <person name="Rumpler F."/>
            <person name="Villalobos L.I.A.C."/>
            <person name="Clay J.M."/>
            <person name="Skokan R."/>
            <person name="Toyoda A."/>
            <person name="Suzuki Y."/>
            <person name="Kagoshima H."/>
            <person name="Schijlen E."/>
            <person name="Tajeshwar N."/>
            <person name="Catarino B."/>
            <person name="Hetherington A.J."/>
            <person name="Saltykova A."/>
            <person name="Bonnot C."/>
            <person name="Breuninger H."/>
            <person name="Symeonidi A."/>
            <person name="Radhakrishnan G.V."/>
            <person name="Van Nieuwerburgh F."/>
            <person name="Deforce D."/>
            <person name="Chang C."/>
            <person name="Karol K.G."/>
            <person name="Hedrich R."/>
            <person name="Ulvskov P."/>
            <person name="Glockner G."/>
            <person name="Delwiche C.F."/>
            <person name="Petrasek J."/>
            <person name="Van de Peer Y."/>
            <person name="Friml J."/>
            <person name="Beilby M."/>
            <person name="Dolan L."/>
            <person name="Kohara Y."/>
            <person name="Sugano S."/>
            <person name="Fujiyama A."/>
            <person name="Delaux P.-M."/>
            <person name="Quint M."/>
            <person name="TheiBen G."/>
            <person name="Hagemann M."/>
            <person name="Harholt J."/>
            <person name="Dunand C."/>
            <person name="Zachgo S."/>
            <person name="Langdale J."/>
            <person name="Maumus F."/>
            <person name="Straeten D.V.D."/>
            <person name="Gould S.B."/>
            <person name="Rensing S.A."/>
        </authorList>
    </citation>
    <scope>NUCLEOTIDE SEQUENCE [LARGE SCALE GENOMIC DNA]</scope>
    <source>
        <strain evidence="2 3">S276</strain>
    </source>
</reference>
<feature type="compositionally biased region" description="Basic and acidic residues" evidence="1">
    <location>
        <begin position="33"/>
        <end position="47"/>
    </location>
</feature>
<keyword evidence="3" id="KW-1185">Reference proteome</keyword>
<organism evidence="2 3">
    <name type="scientific">Chara braunii</name>
    <name type="common">Braun's stonewort</name>
    <dbReference type="NCBI Taxonomy" id="69332"/>
    <lineage>
        <taxon>Eukaryota</taxon>
        <taxon>Viridiplantae</taxon>
        <taxon>Streptophyta</taxon>
        <taxon>Charophyceae</taxon>
        <taxon>Charales</taxon>
        <taxon>Characeae</taxon>
        <taxon>Chara</taxon>
    </lineage>
</organism>
<accession>A0A388JUU3</accession>
<feature type="region of interest" description="Disordered" evidence="1">
    <location>
        <begin position="25"/>
        <end position="55"/>
    </location>
</feature>
<feature type="region of interest" description="Disordered" evidence="1">
    <location>
        <begin position="69"/>
        <end position="89"/>
    </location>
</feature>
<evidence type="ECO:0000313" key="3">
    <source>
        <dbReference type="Proteomes" id="UP000265515"/>
    </source>
</evidence>
<comment type="caution">
    <text evidence="2">The sequence shown here is derived from an EMBL/GenBank/DDBJ whole genome shotgun (WGS) entry which is preliminary data.</text>
</comment>
<proteinExistence type="predicted"/>
<feature type="compositionally biased region" description="Gly residues" evidence="1">
    <location>
        <begin position="162"/>
        <end position="181"/>
    </location>
</feature>
<dbReference type="Gramene" id="GBG61576">
    <property type="protein sequence ID" value="GBG61576"/>
    <property type="gene ID" value="CBR_g22373"/>
</dbReference>
<evidence type="ECO:0000313" key="2">
    <source>
        <dbReference type="EMBL" id="GBG61576.1"/>
    </source>
</evidence>
<name>A0A388JUU3_CHABU</name>